<dbReference type="EMBL" id="FWFX01000011">
    <property type="protein sequence ID" value="SLN62048.1"/>
    <property type="molecule type" value="Genomic_DNA"/>
</dbReference>
<organism evidence="6 7">
    <name type="scientific">Roseovarius albus</name>
    <dbReference type="NCBI Taxonomy" id="1247867"/>
    <lineage>
        <taxon>Bacteria</taxon>
        <taxon>Pseudomonadati</taxon>
        <taxon>Pseudomonadota</taxon>
        <taxon>Alphaproteobacteria</taxon>
        <taxon>Rhodobacterales</taxon>
        <taxon>Roseobacteraceae</taxon>
        <taxon>Roseovarius</taxon>
    </lineage>
</organism>
<accession>A0A1X6ZUM0</accession>
<dbReference type="Gene3D" id="3.40.190.10">
    <property type="entry name" value="Periplasmic binding protein-like II"/>
    <property type="match status" value="2"/>
</dbReference>
<gene>
    <name evidence="6" type="primary">gltC_3</name>
    <name evidence="6" type="ORF">ROA7450_03241</name>
</gene>
<dbReference type="Pfam" id="PF03466">
    <property type="entry name" value="LysR_substrate"/>
    <property type="match status" value="1"/>
</dbReference>
<evidence type="ECO:0000313" key="7">
    <source>
        <dbReference type="Proteomes" id="UP000193061"/>
    </source>
</evidence>
<dbReference type="InterPro" id="IPR005119">
    <property type="entry name" value="LysR_subst-bd"/>
</dbReference>
<keyword evidence="4" id="KW-0804">Transcription</keyword>
<dbReference type="OrthoDB" id="8679465at2"/>
<dbReference type="PROSITE" id="PS50931">
    <property type="entry name" value="HTH_LYSR"/>
    <property type="match status" value="1"/>
</dbReference>
<dbReference type="GO" id="GO:0005829">
    <property type="term" value="C:cytosol"/>
    <property type="evidence" value="ECO:0007669"/>
    <property type="project" value="TreeGrafter"/>
</dbReference>
<keyword evidence="3" id="KW-0238">DNA-binding</keyword>
<evidence type="ECO:0000256" key="1">
    <source>
        <dbReference type="ARBA" id="ARBA00009437"/>
    </source>
</evidence>
<dbReference type="InterPro" id="IPR050950">
    <property type="entry name" value="HTH-type_LysR_regulators"/>
</dbReference>
<evidence type="ECO:0000256" key="3">
    <source>
        <dbReference type="ARBA" id="ARBA00023125"/>
    </source>
</evidence>
<evidence type="ECO:0000313" key="6">
    <source>
        <dbReference type="EMBL" id="SLN62048.1"/>
    </source>
</evidence>
<dbReference type="AlphaFoldDB" id="A0A1X6ZUM0"/>
<dbReference type="GO" id="GO:0003677">
    <property type="term" value="F:DNA binding"/>
    <property type="evidence" value="ECO:0007669"/>
    <property type="project" value="UniProtKB-KW"/>
</dbReference>
<dbReference type="Gene3D" id="1.10.10.10">
    <property type="entry name" value="Winged helix-like DNA-binding domain superfamily/Winged helix DNA-binding domain"/>
    <property type="match status" value="1"/>
</dbReference>
<dbReference type="RefSeq" id="WP_085806921.1">
    <property type="nucleotide sequence ID" value="NZ_FWFX01000011.1"/>
</dbReference>
<dbReference type="SUPFAM" id="SSF46785">
    <property type="entry name" value="Winged helix' DNA-binding domain"/>
    <property type="match status" value="1"/>
</dbReference>
<dbReference type="InterPro" id="IPR000847">
    <property type="entry name" value="LysR_HTH_N"/>
</dbReference>
<dbReference type="SUPFAM" id="SSF53850">
    <property type="entry name" value="Periplasmic binding protein-like II"/>
    <property type="match status" value="1"/>
</dbReference>
<evidence type="ECO:0000256" key="4">
    <source>
        <dbReference type="ARBA" id="ARBA00023163"/>
    </source>
</evidence>
<dbReference type="InterPro" id="IPR036388">
    <property type="entry name" value="WH-like_DNA-bd_sf"/>
</dbReference>
<evidence type="ECO:0000256" key="2">
    <source>
        <dbReference type="ARBA" id="ARBA00023015"/>
    </source>
</evidence>
<proteinExistence type="inferred from homology"/>
<dbReference type="GO" id="GO:0003700">
    <property type="term" value="F:DNA-binding transcription factor activity"/>
    <property type="evidence" value="ECO:0007669"/>
    <property type="project" value="InterPro"/>
</dbReference>
<comment type="similarity">
    <text evidence="1">Belongs to the LysR transcriptional regulatory family.</text>
</comment>
<feature type="domain" description="HTH lysR-type" evidence="5">
    <location>
        <begin position="3"/>
        <end position="61"/>
    </location>
</feature>
<name>A0A1X6ZUM0_9RHOB</name>
<keyword evidence="2" id="KW-0805">Transcription regulation</keyword>
<reference evidence="6 7" key="1">
    <citation type="submission" date="2017-03" db="EMBL/GenBank/DDBJ databases">
        <authorList>
            <person name="Afonso C.L."/>
            <person name="Miller P.J."/>
            <person name="Scott M.A."/>
            <person name="Spackman E."/>
            <person name="Goraichik I."/>
            <person name="Dimitrov K.M."/>
            <person name="Suarez D.L."/>
            <person name="Swayne D.E."/>
        </authorList>
    </citation>
    <scope>NUCLEOTIDE SEQUENCE [LARGE SCALE GENOMIC DNA]</scope>
    <source>
        <strain evidence="6 7">CECT 7450</strain>
    </source>
</reference>
<sequence length="320" mass="35136">MRLTYRQVEYLRELARHDSIAAACKVLAISQSSVLAAIDVAEDVTGTQLFTRRKGHGIALTPAGRTFLISAHRFLASGEEFSRALEQFSETSGATLRVGCFVPFGALLIPPVIKRFIEHYGDCEFILLEGDQTELRSWLAAGEVDLIVTYDIGQEFGSSTTPICKFPTHALVHADSDIATMLAVSLKRLAEHPLVLLDLPETRVYLLGLFDNVVNRPKIGLRTRSYETVRSAVSNGLGVSILNIKPTPETIPDNDNLARVPLLERLREPTLLVADPYGDQKPASVAAFISVLHQYITELGPNQFAVVKPEDAKSLMFPAP</sequence>
<dbReference type="InterPro" id="IPR036390">
    <property type="entry name" value="WH_DNA-bd_sf"/>
</dbReference>
<dbReference type="Pfam" id="PF00126">
    <property type="entry name" value="HTH_1"/>
    <property type="match status" value="1"/>
</dbReference>
<protein>
    <submittedName>
        <fullName evidence="6">HTH-type transcriptional regulator GltC</fullName>
    </submittedName>
</protein>
<keyword evidence="7" id="KW-1185">Reference proteome</keyword>
<dbReference type="PANTHER" id="PTHR30419">
    <property type="entry name" value="HTH-TYPE TRANSCRIPTIONAL REGULATOR YBHD"/>
    <property type="match status" value="1"/>
</dbReference>
<evidence type="ECO:0000259" key="5">
    <source>
        <dbReference type="PROSITE" id="PS50931"/>
    </source>
</evidence>
<dbReference type="Proteomes" id="UP000193061">
    <property type="component" value="Unassembled WGS sequence"/>
</dbReference>